<organism evidence="5 6">
    <name type="scientific">Drechmeria coniospora</name>
    <name type="common">Nematophagous fungus</name>
    <name type="synonym">Meria coniospora</name>
    <dbReference type="NCBI Taxonomy" id="98403"/>
    <lineage>
        <taxon>Eukaryota</taxon>
        <taxon>Fungi</taxon>
        <taxon>Dikarya</taxon>
        <taxon>Ascomycota</taxon>
        <taxon>Pezizomycotina</taxon>
        <taxon>Sordariomycetes</taxon>
        <taxon>Hypocreomycetidae</taxon>
        <taxon>Hypocreales</taxon>
        <taxon>Ophiocordycipitaceae</taxon>
        <taxon>Drechmeria</taxon>
    </lineage>
</organism>
<dbReference type="Proteomes" id="UP000076580">
    <property type="component" value="Chromosome 01"/>
</dbReference>
<dbReference type="Pfam" id="PF12247">
    <property type="entry name" value="MKT1_N"/>
    <property type="match status" value="1"/>
</dbReference>
<comment type="caution">
    <text evidence="5">The sequence shown here is derived from an EMBL/GenBank/DDBJ whole genome shotgun (WGS) entry which is preliminary data.</text>
</comment>
<dbReference type="InterPro" id="IPR022040">
    <property type="entry name" value="MKT1_N"/>
</dbReference>
<feature type="domain" description="Post-transcriptional regulator MKT1 C-terminal" evidence="3">
    <location>
        <begin position="524"/>
        <end position="782"/>
    </location>
</feature>
<name>A0A151GWN5_DRECN</name>
<evidence type="ECO:0000259" key="4">
    <source>
        <dbReference type="Pfam" id="PF12247"/>
    </source>
</evidence>
<keyword evidence="6" id="KW-1185">Reference proteome</keyword>
<feature type="domain" description="Post-transcriptional regulator MKT1 N-terminal" evidence="4">
    <location>
        <begin position="354"/>
        <end position="442"/>
    </location>
</feature>
<sequence>MLSFFSIIRRELSTTGRGPRSLLVQADDIPSRLGYTPYASDDLLVEDSWLNSQATTSDIAELDGCAVAIDATYWLNLILDTPPAHEPLLSALGGLTGIEAHINENLDQWEKNRIVPFFIFDGQSVAGQDQVSLARRRAANKKTDEAWALYSQSQAEQAVATFGANPGAFCVRNLFPLLLSILKHRRLHFLVPPYNACAQLAYFELIDSDQCAGVMGPQDLLLYPIKDSVIRSFDWEAKTVTALSKKKAMRTLGADEAMFIDALLMSGTSFLPPFPPLLDPSIYQNSFTIMDAMNMLRTSDKSVATIVTSFNETVQAQDPNWLDKYRKARMAVHHFIYIAENGEVRLNDFDRLTKDNHEYLGLQLPAELFHYLNTGLIGARNLNCITHGQAVVQPTLYGGVSSEYKKLVTEKILPLKEQALSLIIPRVHRGIGHKDIVMRVWYDPKFAQTINYRTTQPPPSQKVATWDVKESDLRRFFPADFAGPVSLEVLALASSDFAELTIAKERFVKGIDSMEMVTSVAIWRYLHLRGYVNDDHKLTKWGNAMATTLLALKDADENRAVPGVDEAALLAFELIRLGVLNAHARDDVPGMPHNGTDEDKLSLTLISQCATLLKLRHQVYGYTGPLNKSLLAFRALSSTVREAERDLIEAIVASMFMYGQCKRERDDYLEISQRYVPPNNAMRRELTKRQRLPFLHEPDIGLGIAIRTFFDDDEAGDSKKQRADRLREFPRTYVPFAEALSDDFRLCVDFFSALNQGLQTLDIKELQETDKAAWAKAQAYLDARPF</sequence>
<dbReference type="InterPro" id="IPR037314">
    <property type="entry name" value="MKT1_H3TH"/>
</dbReference>
<dbReference type="Pfam" id="PF12246">
    <property type="entry name" value="MKT1_C"/>
    <property type="match status" value="1"/>
</dbReference>
<dbReference type="GO" id="GO:0003730">
    <property type="term" value="F:mRNA 3'-UTR binding"/>
    <property type="evidence" value="ECO:0007669"/>
    <property type="project" value="TreeGrafter"/>
</dbReference>
<dbReference type="SUPFAM" id="SSF88723">
    <property type="entry name" value="PIN domain-like"/>
    <property type="match status" value="1"/>
</dbReference>
<dbReference type="GO" id="GO:0006417">
    <property type="term" value="P:regulation of translation"/>
    <property type="evidence" value="ECO:0007669"/>
    <property type="project" value="UniProtKB-KW"/>
</dbReference>
<dbReference type="PRINTS" id="PR00853">
    <property type="entry name" value="XPGRADSUPER"/>
</dbReference>
<dbReference type="Gene3D" id="3.40.50.1010">
    <property type="entry name" value="5'-nuclease"/>
    <property type="match status" value="1"/>
</dbReference>
<dbReference type="RefSeq" id="XP_040660871.1">
    <property type="nucleotide sequence ID" value="XM_040799988.1"/>
</dbReference>
<dbReference type="InterPro" id="IPR022039">
    <property type="entry name" value="MKT1_C"/>
</dbReference>
<dbReference type="PANTHER" id="PTHR11081:SF32">
    <property type="entry name" value="POST-TRANSCRIPTIONAL REGULATOR MKT1"/>
    <property type="match status" value="1"/>
</dbReference>
<evidence type="ECO:0000256" key="1">
    <source>
        <dbReference type="ARBA" id="ARBA00022845"/>
    </source>
</evidence>
<dbReference type="InParanoid" id="A0A151GWN5"/>
<accession>A0A151GWN5</accession>
<dbReference type="InterPro" id="IPR006084">
    <property type="entry name" value="XPG/Rad2"/>
</dbReference>
<gene>
    <name evidence="5" type="ORF">DCS_02661</name>
</gene>
<dbReference type="FunCoup" id="A0A151GWN5">
    <property type="interactions" value="324"/>
</dbReference>
<protein>
    <submittedName>
        <fullName evidence="5">XPG I-region protein</fullName>
    </submittedName>
</protein>
<dbReference type="CDD" id="cd09858">
    <property type="entry name" value="PIN_MKT1"/>
    <property type="match status" value="1"/>
</dbReference>
<dbReference type="AlphaFoldDB" id="A0A151GWN5"/>
<proteinExistence type="inferred from homology"/>
<reference evidence="5 6" key="1">
    <citation type="journal article" date="2016" name="Sci. Rep.">
        <title>Insights into Adaptations to a Near-Obligate Nematode Endoparasitic Lifestyle from the Finished Genome of Drechmeria coniospora.</title>
        <authorList>
            <person name="Zhang L."/>
            <person name="Zhou Z."/>
            <person name="Guo Q."/>
            <person name="Fokkens L."/>
            <person name="Miskei M."/>
            <person name="Pocsi I."/>
            <person name="Zhang W."/>
            <person name="Chen M."/>
            <person name="Wang L."/>
            <person name="Sun Y."/>
            <person name="Donzelli B.G."/>
            <person name="Gibson D.M."/>
            <person name="Nelson D.R."/>
            <person name="Luo J.G."/>
            <person name="Rep M."/>
            <person name="Liu H."/>
            <person name="Yang S."/>
            <person name="Wang J."/>
            <person name="Krasnoff S.B."/>
            <person name="Xu Y."/>
            <person name="Molnar I."/>
            <person name="Lin M."/>
        </authorList>
    </citation>
    <scope>NUCLEOTIDE SEQUENCE [LARGE SCALE GENOMIC DNA]</scope>
    <source>
        <strain evidence="5 6">ARSEF 6962</strain>
    </source>
</reference>
<dbReference type="CDD" id="cd09902">
    <property type="entry name" value="H3TH_MKT1"/>
    <property type="match status" value="1"/>
</dbReference>
<dbReference type="PANTHER" id="PTHR11081">
    <property type="entry name" value="FLAP ENDONUCLEASE FAMILY MEMBER"/>
    <property type="match status" value="1"/>
</dbReference>
<evidence type="ECO:0000313" key="6">
    <source>
        <dbReference type="Proteomes" id="UP000076580"/>
    </source>
</evidence>
<dbReference type="EMBL" id="LAYC01000001">
    <property type="protein sequence ID" value="KYK61519.1"/>
    <property type="molecule type" value="Genomic_DNA"/>
</dbReference>
<dbReference type="GeneID" id="63715304"/>
<dbReference type="STRING" id="98403.A0A151GWN5"/>
<keyword evidence="1" id="KW-0810">Translation regulation</keyword>
<evidence type="ECO:0000259" key="3">
    <source>
        <dbReference type="Pfam" id="PF12246"/>
    </source>
</evidence>
<comment type="similarity">
    <text evidence="2">Belongs to the XPG/RAD2 endonuclease family.</text>
</comment>
<dbReference type="InterPro" id="IPR029060">
    <property type="entry name" value="PIN-like_dom_sf"/>
</dbReference>
<evidence type="ECO:0000313" key="5">
    <source>
        <dbReference type="EMBL" id="KYK61519.1"/>
    </source>
</evidence>
<evidence type="ECO:0000256" key="2">
    <source>
        <dbReference type="ARBA" id="ARBA00024023"/>
    </source>
</evidence>